<dbReference type="GO" id="GO:0016787">
    <property type="term" value="F:hydrolase activity"/>
    <property type="evidence" value="ECO:0007669"/>
    <property type="project" value="UniProtKB-KW"/>
</dbReference>
<gene>
    <name evidence="3" type="ORF">Hs30E_20420</name>
</gene>
<dbReference type="InterPro" id="IPR005754">
    <property type="entry name" value="Sortase"/>
</dbReference>
<dbReference type="RefSeq" id="WP_172209928.1">
    <property type="nucleotide sequence ID" value="NZ_BLLI01000112.1"/>
</dbReference>
<feature type="transmembrane region" description="Helical" evidence="2">
    <location>
        <begin position="7"/>
        <end position="29"/>
    </location>
</feature>
<keyword evidence="2" id="KW-0812">Transmembrane</keyword>
<dbReference type="SUPFAM" id="SSF63817">
    <property type="entry name" value="Sortase"/>
    <property type="match status" value="1"/>
</dbReference>
<keyword evidence="1" id="KW-0378">Hydrolase</keyword>
<dbReference type="EMBL" id="BLLI01000112">
    <property type="protein sequence ID" value="GFH43513.1"/>
    <property type="molecule type" value="Genomic_DNA"/>
</dbReference>
<evidence type="ECO:0000256" key="1">
    <source>
        <dbReference type="ARBA" id="ARBA00022801"/>
    </source>
</evidence>
<reference evidence="3 4" key="1">
    <citation type="submission" date="2020-02" db="EMBL/GenBank/DDBJ databases">
        <title>Draft genome sequence of Lactococcus sp. Hs30E4-3.</title>
        <authorList>
            <person name="Noda S."/>
            <person name="Yuki M."/>
            <person name="Ohkuma M."/>
        </authorList>
    </citation>
    <scope>NUCLEOTIDE SEQUENCE [LARGE SCALE GENOMIC DNA]</scope>
    <source>
        <strain evidence="3 4">Hs30E4-3</strain>
    </source>
</reference>
<protein>
    <recommendedName>
        <fullName evidence="5">Sortase</fullName>
    </recommendedName>
</protein>
<evidence type="ECO:0008006" key="5">
    <source>
        <dbReference type="Google" id="ProtNLM"/>
    </source>
</evidence>
<sequence length="193" mass="21982">MSKKKTSLFKIIIGLFFFWSGVGIGIYYYTTYTSADHFLEGEHVTYLVINDKILDYRNIGRENSDKKKSAENWINQNPEHNIATWGGVATQNNEDNQNTHFIGHNPGVFRDLTSLRLNDVISVYDNINDMRNYIVSEIAMIDDEGNLINQENVNIYEKIVGAGNEERITLQACLSDVTNIVVIAKADAEIERK</sequence>
<accession>A0A6A0BFM4</accession>
<dbReference type="Proteomes" id="UP000480303">
    <property type="component" value="Unassembled WGS sequence"/>
</dbReference>
<evidence type="ECO:0000313" key="4">
    <source>
        <dbReference type="Proteomes" id="UP000480303"/>
    </source>
</evidence>
<evidence type="ECO:0000256" key="2">
    <source>
        <dbReference type="SAM" id="Phobius"/>
    </source>
</evidence>
<name>A0A6A0BFM4_9LACT</name>
<dbReference type="InterPro" id="IPR023365">
    <property type="entry name" value="Sortase_dom-sf"/>
</dbReference>
<dbReference type="Gene3D" id="2.40.260.10">
    <property type="entry name" value="Sortase"/>
    <property type="match status" value="1"/>
</dbReference>
<dbReference type="AlphaFoldDB" id="A0A6A0BFM4"/>
<keyword evidence="2" id="KW-0472">Membrane</keyword>
<evidence type="ECO:0000313" key="3">
    <source>
        <dbReference type="EMBL" id="GFH43513.1"/>
    </source>
</evidence>
<keyword evidence="4" id="KW-1185">Reference proteome</keyword>
<comment type="caution">
    <text evidence="3">The sequence shown here is derived from an EMBL/GenBank/DDBJ whole genome shotgun (WGS) entry which is preliminary data.</text>
</comment>
<dbReference type="Pfam" id="PF04203">
    <property type="entry name" value="Sortase"/>
    <property type="match status" value="1"/>
</dbReference>
<proteinExistence type="predicted"/>
<keyword evidence="2" id="KW-1133">Transmembrane helix</keyword>
<organism evidence="3 4">
    <name type="scientific">Pseudolactococcus hodotermopsidis</name>
    <dbReference type="NCBI Taxonomy" id="2709157"/>
    <lineage>
        <taxon>Bacteria</taxon>
        <taxon>Bacillati</taxon>
        <taxon>Bacillota</taxon>
        <taxon>Bacilli</taxon>
        <taxon>Lactobacillales</taxon>
        <taxon>Streptococcaceae</taxon>
        <taxon>Pseudolactococcus</taxon>
    </lineage>
</organism>